<keyword evidence="1" id="KW-0472">Membrane</keyword>
<proteinExistence type="predicted"/>
<evidence type="ECO:0000313" key="2">
    <source>
        <dbReference type="EMBL" id="EFA22678.1"/>
    </source>
</evidence>
<keyword evidence="1" id="KW-1133">Transmembrane helix</keyword>
<accession>D1NV27</accession>
<name>D1NV27_9BIFI</name>
<dbReference type="AlphaFoldDB" id="D1NV27"/>
<dbReference type="STRING" id="561180.BIFGAL_03708"/>
<dbReference type="Proteomes" id="UP000003656">
    <property type="component" value="Unassembled WGS sequence"/>
</dbReference>
<feature type="transmembrane region" description="Helical" evidence="1">
    <location>
        <begin position="44"/>
        <end position="65"/>
    </location>
</feature>
<sequence length="77" mass="8734">MTVVVDVSGFLGVQYCWSAKLLVRNVVRARGLEKFSVLHTQRPVGGVLLLFGAWFKRFVTGGVLVERRARRRDMDNV</sequence>
<keyword evidence="1" id="KW-0812">Transmembrane</keyword>
<organism evidence="2 3">
    <name type="scientific">Bifidobacterium gallicum DSM 20093 = LMG 11596</name>
    <dbReference type="NCBI Taxonomy" id="561180"/>
    <lineage>
        <taxon>Bacteria</taxon>
        <taxon>Bacillati</taxon>
        <taxon>Actinomycetota</taxon>
        <taxon>Actinomycetes</taxon>
        <taxon>Bifidobacteriales</taxon>
        <taxon>Bifidobacteriaceae</taxon>
        <taxon>Bifidobacterium</taxon>
    </lineage>
</organism>
<dbReference type="EMBL" id="ABXB03000003">
    <property type="protein sequence ID" value="EFA22678.1"/>
    <property type="molecule type" value="Genomic_DNA"/>
</dbReference>
<protein>
    <submittedName>
        <fullName evidence="2">Uncharacterized protein</fullName>
    </submittedName>
</protein>
<evidence type="ECO:0000313" key="3">
    <source>
        <dbReference type="Proteomes" id="UP000003656"/>
    </source>
</evidence>
<reference evidence="2 3" key="1">
    <citation type="submission" date="2009-11" db="EMBL/GenBank/DDBJ databases">
        <authorList>
            <person name="Weinstock G."/>
            <person name="Sodergren E."/>
            <person name="Clifton S."/>
            <person name="Fulton L."/>
            <person name="Fulton B."/>
            <person name="Courtney L."/>
            <person name="Fronick C."/>
            <person name="Harrison M."/>
            <person name="Strong C."/>
            <person name="Farmer C."/>
            <person name="Delahaunty K."/>
            <person name="Markovic C."/>
            <person name="Hall O."/>
            <person name="Minx P."/>
            <person name="Tomlinson C."/>
            <person name="Mitreva M."/>
            <person name="Nelson J."/>
            <person name="Hou S."/>
            <person name="Wollam A."/>
            <person name="Pepin K.H."/>
            <person name="Johnson M."/>
            <person name="Bhonagiri V."/>
            <person name="Nash W.E."/>
            <person name="Warren W."/>
            <person name="Chinwalla A."/>
            <person name="Mardis E.R."/>
            <person name="Wilson R.K."/>
        </authorList>
    </citation>
    <scope>NUCLEOTIDE SEQUENCE [LARGE SCALE GENOMIC DNA]</scope>
    <source>
        <strain evidence="2 3">DSM 20093</strain>
    </source>
</reference>
<evidence type="ECO:0000256" key="1">
    <source>
        <dbReference type="SAM" id="Phobius"/>
    </source>
</evidence>
<gene>
    <name evidence="2" type="ORF">BIFGAL_03708</name>
</gene>
<comment type="caution">
    <text evidence="2">The sequence shown here is derived from an EMBL/GenBank/DDBJ whole genome shotgun (WGS) entry which is preliminary data.</text>
</comment>